<keyword evidence="6 8" id="KW-0503">Monooxygenase</keyword>
<evidence type="ECO:0000256" key="8">
    <source>
        <dbReference type="RuleBase" id="RU000461"/>
    </source>
</evidence>
<organism evidence="10 11">
    <name type="scientific">Zea mays</name>
    <name type="common">Maize</name>
    <dbReference type="NCBI Taxonomy" id="4577"/>
    <lineage>
        <taxon>Eukaryota</taxon>
        <taxon>Viridiplantae</taxon>
        <taxon>Streptophyta</taxon>
        <taxon>Embryophyta</taxon>
        <taxon>Tracheophyta</taxon>
        <taxon>Spermatophyta</taxon>
        <taxon>Magnoliopsida</taxon>
        <taxon>Liliopsida</taxon>
        <taxon>Poales</taxon>
        <taxon>Poaceae</taxon>
        <taxon>PACMAD clade</taxon>
        <taxon>Panicoideae</taxon>
        <taxon>Andropogonodae</taxon>
        <taxon>Andropogoneae</taxon>
        <taxon>Tripsacinae</taxon>
        <taxon>Zea</taxon>
    </lineage>
</organism>
<name>A0A3L6F936_MAIZE</name>
<feature type="chain" id="PRO_5018614517" evidence="9">
    <location>
        <begin position="24"/>
        <end position="516"/>
    </location>
</feature>
<dbReference type="InterPro" id="IPR036396">
    <property type="entry name" value="Cyt_P450_sf"/>
</dbReference>
<evidence type="ECO:0000256" key="3">
    <source>
        <dbReference type="ARBA" id="ARBA00022723"/>
    </source>
</evidence>
<proteinExistence type="inferred from homology"/>
<dbReference type="AlphaFoldDB" id="A0A3L6F936"/>
<dbReference type="PANTHER" id="PTHR47955">
    <property type="entry name" value="CYTOCHROME P450 FAMILY 71 PROTEIN"/>
    <property type="match status" value="1"/>
</dbReference>
<dbReference type="OMA" id="RHHESHM"/>
<evidence type="ECO:0000256" key="6">
    <source>
        <dbReference type="ARBA" id="ARBA00023033"/>
    </source>
</evidence>
<dbReference type="SUPFAM" id="SSF48264">
    <property type="entry name" value="Cytochrome P450"/>
    <property type="match status" value="1"/>
</dbReference>
<evidence type="ECO:0000313" key="10">
    <source>
        <dbReference type="EMBL" id="PWZ28851.1"/>
    </source>
</evidence>
<dbReference type="EMBL" id="NCVQ01000005">
    <property type="protein sequence ID" value="PWZ28851.1"/>
    <property type="molecule type" value="Genomic_DNA"/>
</dbReference>
<dbReference type="PROSITE" id="PS00086">
    <property type="entry name" value="CYTOCHROME_P450"/>
    <property type="match status" value="1"/>
</dbReference>
<dbReference type="GO" id="GO:0004497">
    <property type="term" value="F:monooxygenase activity"/>
    <property type="evidence" value="ECO:0007669"/>
    <property type="project" value="UniProtKB-KW"/>
</dbReference>
<dbReference type="PRINTS" id="PR00463">
    <property type="entry name" value="EP450I"/>
</dbReference>
<keyword evidence="2 7" id="KW-0349">Heme</keyword>
<comment type="similarity">
    <text evidence="1 8">Belongs to the cytochrome P450 family.</text>
</comment>
<evidence type="ECO:0000256" key="9">
    <source>
        <dbReference type="SAM" id="SignalP"/>
    </source>
</evidence>
<sequence length="516" mass="57394">MLSATALLFLLLLVSVIVLLVSSYHGNNNTGTKSKKKRPPGPCRLPFIGSIHHLLTSQPQATLRDLAQKHGPVMYLRLGQVDTVVVSSPAVAQVVLRDKDINFASRPYLLATEIIGYDGHDFAFAPYGAYWRALRKLCTLELLSARKVRQLAPIRDSETMSLVTEIRRRSCGARGEPAAVNLGSLLVSCANNITGLATFGDRFSSEHKAKFLSTMAVVLSSGSGFCVSDLFPSMRFLDVATGMRRRLQVAHEQLDQVLDQIIEACEARQNIKNAEAEDDDILSTMLRIKDEEEFDFPFNITHIKAVIIDLFIGGTETTSSVAEWVMSELMRNPEAMAKAQAEVRRALDSKNPGDHESLLGSLSYTGMVIKETMRLHPSLPLLLPRLCREDCDVGGFEVPKGTRVIVNSWAMARSPELWDEAEEFRPERFVASTADYKGTQFEYLPFGSGRRMCPGMGFGLVTLELIVVRLLYYFDWSLPAGIRAEELDMDTTVGATARRTRQLHLVAMPYEQAMEI</sequence>
<keyword evidence="4 8" id="KW-0560">Oxidoreductase</keyword>
<evidence type="ECO:0000256" key="4">
    <source>
        <dbReference type="ARBA" id="ARBA00023002"/>
    </source>
</evidence>
<dbReference type="SMR" id="A0A3L6F936"/>
<feature type="signal peptide" evidence="9">
    <location>
        <begin position="1"/>
        <end position="23"/>
    </location>
</feature>
<feature type="binding site" description="axial binding residue" evidence="7">
    <location>
        <position position="453"/>
    </location>
    <ligand>
        <name>heme</name>
        <dbReference type="ChEBI" id="CHEBI:30413"/>
    </ligand>
    <ligandPart>
        <name>Fe</name>
        <dbReference type="ChEBI" id="CHEBI:18248"/>
    </ligandPart>
</feature>
<evidence type="ECO:0000256" key="7">
    <source>
        <dbReference type="PIRSR" id="PIRSR602401-1"/>
    </source>
</evidence>
<dbReference type="GO" id="GO:0016705">
    <property type="term" value="F:oxidoreductase activity, acting on paired donors, with incorporation or reduction of molecular oxygen"/>
    <property type="evidence" value="ECO:0007669"/>
    <property type="project" value="InterPro"/>
</dbReference>
<comment type="cofactor">
    <cofactor evidence="7">
        <name>heme</name>
        <dbReference type="ChEBI" id="CHEBI:30413"/>
    </cofactor>
</comment>
<evidence type="ECO:0000256" key="5">
    <source>
        <dbReference type="ARBA" id="ARBA00023004"/>
    </source>
</evidence>
<dbReference type="KEGG" id="zma:103652787"/>
<evidence type="ECO:0000313" key="11">
    <source>
        <dbReference type="Proteomes" id="UP000251960"/>
    </source>
</evidence>
<dbReference type="GO" id="GO:0020037">
    <property type="term" value="F:heme binding"/>
    <property type="evidence" value="ECO:0007669"/>
    <property type="project" value="InterPro"/>
</dbReference>
<dbReference type="InterPro" id="IPR001128">
    <property type="entry name" value="Cyt_P450"/>
</dbReference>
<dbReference type="OrthoDB" id="1470350at2759"/>
<keyword evidence="3 7" id="KW-0479">Metal-binding</keyword>
<dbReference type="Pfam" id="PF00067">
    <property type="entry name" value="p450"/>
    <property type="match status" value="1"/>
</dbReference>
<gene>
    <name evidence="10" type="primary">CYP99A2_1</name>
    <name evidence="10" type="ORF">Zm00014a_038959</name>
</gene>
<dbReference type="FunFam" id="1.10.630.10:FF:000043">
    <property type="entry name" value="Cytochrome P450 99A2"/>
    <property type="match status" value="1"/>
</dbReference>
<dbReference type="InterPro" id="IPR002401">
    <property type="entry name" value="Cyt_P450_E_grp-I"/>
</dbReference>
<evidence type="ECO:0000256" key="1">
    <source>
        <dbReference type="ARBA" id="ARBA00010617"/>
    </source>
</evidence>
<dbReference type="GO" id="GO:0005506">
    <property type="term" value="F:iron ion binding"/>
    <property type="evidence" value="ECO:0007669"/>
    <property type="project" value="InterPro"/>
</dbReference>
<dbReference type="PANTHER" id="PTHR47955:SF8">
    <property type="entry name" value="CYTOCHROME P450 71D11-LIKE"/>
    <property type="match status" value="1"/>
</dbReference>
<dbReference type="Proteomes" id="UP000251960">
    <property type="component" value="Chromosome 4"/>
</dbReference>
<evidence type="ECO:0000256" key="2">
    <source>
        <dbReference type="ARBA" id="ARBA00022617"/>
    </source>
</evidence>
<dbReference type="ExpressionAtlas" id="A0A3L6F936">
    <property type="expression patterns" value="baseline and differential"/>
</dbReference>
<comment type="caution">
    <text evidence="10">The sequence shown here is derived from an EMBL/GenBank/DDBJ whole genome shotgun (WGS) entry which is preliminary data.</text>
</comment>
<accession>A0A3L6F936</accession>
<keyword evidence="5 7" id="KW-0408">Iron</keyword>
<reference evidence="10 11" key="1">
    <citation type="journal article" date="2018" name="Nat. Genet.">
        <title>Extensive intraspecific gene order and gene structural variations between Mo17 and other maize genomes.</title>
        <authorList>
            <person name="Sun S."/>
            <person name="Zhou Y."/>
            <person name="Chen J."/>
            <person name="Shi J."/>
            <person name="Zhao H."/>
            <person name="Zhao H."/>
            <person name="Song W."/>
            <person name="Zhang M."/>
            <person name="Cui Y."/>
            <person name="Dong X."/>
            <person name="Liu H."/>
            <person name="Ma X."/>
            <person name="Jiao Y."/>
            <person name="Wang B."/>
            <person name="Wei X."/>
            <person name="Stein J.C."/>
            <person name="Glaubitz J.C."/>
            <person name="Lu F."/>
            <person name="Yu G."/>
            <person name="Liang C."/>
            <person name="Fengler K."/>
            <person name="Li B."/>
            <person name="Rafalski A."/>
            <person name="Schnable P.S."/>
            <person name="Ware D.H."/>
            <person name="Buckler E.S."/>
            <person name="Lai J."/>
        </authorList>
    </citation>
    <scope>NUCLEOTIDE SEQUENCE [LARGE SCALE GENOMIC DNA]</scope>
    <source>
        <strain evidence="11">cv. Missouri 17</strain>
        <tissue evidence="10">Seedling</tissue>
    </source>
</reference>
<dbReference type="PRINTS" id="PR00385">
    <property type="entry name" value="P450"/>
</dbReference>
<dbReference type="InterPro" id="IPR017972">
    <property type="entry name" value="Cyt_P450_CS"/>
</dbReference>
<protein>
    <submittedName>
        <fullName evidence="10">Cytochrome P450 99A2</fullName>
    </submittedName>
</protein>
<keyword evidence="9" id="KW-0732">Signal</keyword>
<dbReference type="CDD" id="cd11072">
    <property type="entry name" value="CYP71-like"/>
    <property type="match status" value="1"/>
</dbReference>
<dbReference type="Gene3D" id="1.10.630.10">
    <property type="entry name" value="Cytochrome P450"/>
    <property type="match status" value="1"/>
</dbReference>